<dbReference type="AlphaFoldDB" id="A0A857C474"/>
<accession>A0A857C474</accession>
<dbReference type="RefSeq" id="WP_158192806.1">
    <property type="nucleotide sequence ID" value="NZ_CP046908.1"/>
</dbReference>
<dbReference type="Pfam" id="PF02371">
    <property type="entry name" value="Transposase_20"/>
    <property type="match status" value="1"/>
</dbReference>
<evidence type="ECO:0000259" key="2">
    <source>
        <dbReference type="Pfam" id="PF02371"/>
    </source>
</evidence>
<dbReference type="Proteomes" id="UP000435648">
    <property type="component" value="Chromosome"/>
</dbReference>
<dbReference type="InterPro" id="IPR002525">
    <property type="entry name" value="Transp_IS110-like_N"/>
</dbReference>
<dbReference type="InterPro" id="IPR047650">
    <property type="entry name" value="Transpos_IS110"/>
</dbReference>
<organism evidence="3 4">
    <name type="scientific">Stappia indica</name>
    <dbReference type="NCBI Taxonomy" id="538381"/>
    <lineage>
        <taxon>Bacteria</taxon>
        <taxon>Pseudomonadati</taxon>
        <taxon>Pseudomonadota</taxon>
        <taxon>Alphaproteobacteria</taxon>
        <taxon>Hyphomicrobiales</taxon>
        <taxon>Stappiaceae</taxon>
        <taxon>Stappia</taxon>
    </lineage>
</organism>
<name>A0A857C474_9HYPH</name>
<dbReference type="NCBIfam" id="NF033542">
    <property type="entry name" value="transpos_IS110"/>
    <property type="match status" value="1"/>
</dbReference>
<feature type="domain" description="Transposase IS110-like N-terminal" evidence="1">
    <location>
        <begin position="12"/>
        <end position="153"/>
    </location>
</feature>
<evidence type="ECO:0000313" key="4">
    <source>
        <dbReference type="Proteomes" id="UP000435648"/>
    </source>
</evidence>
<dbReference type="GO" id="GO:0003677">
    <property type="term" value="F:DNA binding"/>
    <property type="evidence" value="ECO:0007669"/>
    <property type="project" value="InterPro"/>
</dbReference>
<dbReference type="Pfam" id="PF01548">
    <property type="entry name" value="DEDD_Tnp_IS110"/>
    <property type="match status" value="1"/>
</dbReference>
<dbReference type="InterPro" id="IPR003346">
    <property type="entry name" value="Transposase_20"/>
</dbReference>
<dbReference type="GO" id="GO:0006313">
    <property type="term" value="P:DNA transposition"/>
    <property type="evidence" value="ECO:0007669"/>
    <property type="project" value="InterPro"/>
</dbReference>
<evidence type="ECO:0000259" key="1">
    <source>
        <dbReference type="Pfam" id="PF01548"/>
    </source>
</evidence>
<evidence type="ECO:0000313" key="3">
    <source>
        <dbReference type="EMBL" id="QGZ33800.1"/>
    </source>
</evidence>
<dbReference type="PANTHER" id="PTHR33055">
    <property type="entry name" value="TRANSPOSASE FOR INSERTION SEQUENCE ELEMENT IS1111A"/>
    <property type="match status" value="1"/>
</dbReference>
<dbReference type="EMBL" id="CP046908">
    <property type="protein sequence ID" value="QGZ33800.1"/>
    <property type="molecule type" value="Genomic_DNA"/>
</dbReference>
<protein>
    <submittedName>
        <fullName evidence="3">IS110 family transposase</fullName>
    </submittedName>
</protein>
<dbReference type="PANTHER" id="PTHR33055:SF13">
    <property type="entry name" value="TRANSPOSASE"/>
    <property type="match status" value="1"/>
</dbReference>
<feature type="domain" description="Transposase IS116/IS110/IS902 C-terminal" evidence="2">
    <location>
        <begin position="203"/>
        <end position="283"/>
    </location>
</feature>
<gene>
    <name evidence="3" type="ORF">GH266_04320</name>
</gene>
<dbReference type="OrthoDB" id="8261795at2"/>
<dbReference type="KEGG" id="siw:GH266_04320"/>
<sequence>MTRLKDAPDRVLGIDVGKATLTVFDSRAGTLSVIDNTAPAIKALCEDLRPGTLVVCEPTGGYEAAVLAELAAAGIACHRADTLKVKAFLRSFGTLAKTDAIDARALARYAQERWQLLALVALSQARQAELAALVARRKDLVDLKVAETNRLKAPGLRVGMKAVRASCKVVLRCLQGQIVRIDAAIEALLAKSPSLARRIAVSRSLPGVGPRTAITLAAMMPELGSLTRRQAASLAGVAPHPRDSGTLKGYRRMRGGRATIRPVLFMAALAASRAKGDLRLFYQRLVQNGKKPIVAIAALMRKIVVILNARLRDQSQQQS</sequence>
<dbReference type="GO" id="GO:0004803">
    <property type="term" value="F:transposase activity"/>
    <property type="evidence" value="ECO:0007669"/>
    <property type="project" value="InterPro"/>
</dbReference>
<reference evidence="3 4" key="1">
    <citation type="submission" date="2019-12" db="EMBL/GenBank/DDBJ databases">
        <title>The genome of Stappia indica PHM037.</title>
        <authorList>
            <person name="Kacar D."/>
            <person name="Galan B."/>
            <person name="Canedo L."/>
            <person name="Rodriguez P."/>
            <person name="de la Calle F."/>
            <person name="Garcia J.L."/>
        </authorList>
    </citation>
    <scope>NUCLEOTIDE SEQUENCE [LARGE SCALE GENOMIC DNA]</scope>
    <source>
        <strain evidence="3 4">PHM037</strain>
    </source>
</reference>
<proteinExistence type="predicted"/>